<feature type="signal peptide" evidence="1">
    <location>
        <begin position="1"/>
        <end position="21"/>
    </location>
</feature>
<name>A0ABV3Z2J4_9PROT</name>
<feature type="chain" id="PRO_5046004272" description="Secreted protein" evidence="1">
    <location>
        <begin position="22"/>
        <end position="149"/>
    </location>
</feature>
<keyword evidence="1" id="KW-0732">Signal</keyword>
<dbReference type="RefSeq" id="WP_369312665.1">
    <property type="nucleotide sequence ID" value="NZ_JBEHZE010000001.1"/>
</dbReference>
<evidence type="ECO:0000256" key="1">
    <source>
        <dbReference type="SAM" id="SignalP"/>
    </source>
</evidence>
<evidence type="ECO:0000313" key="3">
    <source>
        <dbReference type="Proteomes" id="UP001560685"/>
    </source>
</evidence>
<organism evidence="2 3">
    <name type="scientific">Hyphococcus lacteus</name>
    <dbReference type="NCBI Taxonomy" id="3143536"/>
    <lineage>
        <taxon>Bacteria</taxon>
        <taxon>Pseudomonadati</taxon>
        <taxon>Pseudomonadota</taxon>
        <taxon>Alphaproteobacteria</taxon>
        <taxon>Parvularculales</taxon>
        <taxon>Parvularculaceae</taxon>
        <taxon>Hyphococcus</taxon>
    </lineage>
</organism>
<reference evidence="2 3" key="1">
    <citation type="submission" date="2024-05" db="EMBL/GenBank/DDBJ databases">
        <title>Three bacterial strains, DH-69, EH-24, and ECK-19 isolated from coastal sediments.</title>
        <authorList>
            <person name="Ye Y.-Q."/>
            <person name="Du Z.-J."/>
        </authorList>
    </citation>
    <scope>NUCLEOTIDE SEQUENCE [LARGE SCALE GENOMIC DNA]</scope>
    <source>
        <strain evidence="2 3">ECK-19</strain>
    </source>
</reference>
<evidence type="ECO:0000313" key="2">
    <source>
        <dbReference type="EMBL" id="MEX6632738.1"/>
    </source>
</evidence>
<accession>A0ABV3Z2J4</accession>
<dbReference type="Proteomes" id="UP001560685">
    <property type="component" value="Unassembled WGS sequence"/>
</dbReference>
<comment type="caution">
    <text evidence="2">The sequence shown here is derived from an EMBL/GenBank/DDBJ whole genome shotgun (WGS) entry which is preliminary data.</text>
</comment>
<protein>
    <recommendedName>
        <fullName evidence="4">Secreted protein</fullName>
    </recommendedName>
</protein>
<sequence length="149" mass="15414">MKKLLIATVTLTAILSGSAFAGDDASEIVITQPMKMGDARLSCDAIIQEANNMETVLGGSPASGLMDGEQLASMGTSLAQQAIIRSGAGGKALGAVGQVGGLLGRSSKKKKEAEALRKAVAEKRWIYMVGLYEGRNCDAAPVETETPTQ</sequence>
<keyword evidence="3" id="KW-1185">Reference proteome</keyword>
<dbReference type="EMBL" id="JBEHZE010000001">
    <property type="protein sequence ID" value="MEX6632738.1"/>
    <property type="molecule type" value="Genomic_DNA"/>
</dbReference>
<proteinExistence type="predicted"/>
<evidence type="ECO:0008006" key="4">
    <source>
        <dbReference type="Google" id="ProtNLM"/>
    </source>
</evidence>
<gene>
    <name evidence="2" type="ORF">ABFZ84_04180</name>
</gene>